<protein>
    <submittedName>
        <fullName evidence="1">Uncharacterized protein</fullName>
    </submittedName>
</protein>
<organism evidence="1 2">
    <name type="scientific">Neorhizobium alkalisoli</name>
    <dbReference type="NCBI Taxonomy" id="528178"/>
    <lineage>
        <taxon>Bacteria</taxon>
        <taxon>Pseudomonadati</taxon>
        <taxon>Pseudomonadota</taxon>
        <taxon>Alphaproteobacteria</taxon>
        <taxon>Hyphomicrobiales</taxon>
        <taxon>Rhizobiaceae</taxon>
        <taxon>Rhizobium/Agrobacterium group</taxon>
        <taxon>Neorhizobium</taxon>
    </lineage>
</organism>
<dbReference type="Proteomes" id="UP000320653">
    <property type="component" value="Unassembled WGS sequence"/>
</dbReference>
<name>A0A561PVS1_9HYPH</name>
<gene>
    <name evidence="1" type="ORF">FHW37_12412</name>
</gene>
<reference evidence="1 2" key="1">
    <citation type="submission" date="2019-06" db="EMBL/GenBank/DDBJ databases">
        <title>Sorghum-associated microbial communities from plants grown in Nebraska, USA.</title>
        <authorList>
            <person name="Schachtman D."/>
        </authorList>
    </citation>
    <scope>NUCLEOTIDE SEQUENCE [LARGE SCALE GENOMIC DNA]</scope>
    <source>
        <strain evidence="1 2">1225</strain>
    </source>
</reference>
<dbReference type="Gene3D" id="2.60.40.2700">
    <property type="match status" value="1"/>
</dbReference>
<proteinExistence type="predicted"/>
<accession>A0A561PVS1</accession>
<dbReference type="RefSeq" id="WP_145643804.1">
    <property type="nucleotide sequence ID" value="NZ_VIWP01000024.1"/>
</dbReference>
<comment type="caution">
    <text evidence="1">The sequence shown here is derived from an EMBL/GenBank/DDBJ whole genome shotgun (WGS) entry which is preliminary data.</text>
</comment>
<keyword evidence="2" id="KW-1185">Reference proteome</keyword>
<dbReference type="EMBL" id="VIWP01000024">
    <property type="protein sequence ID" value="TWF42211.1"/>
    <property type="molecule type" value="Genomic_DNA"/>
</dbReference>
<dbReference type="OrthoDB" id="8410727at2"/>
<dbReference type="AlphaFoldDB" id="A0A561PVS1"/>
<sequence length="112" mass="11002">MLATKVRKRRTASYIGAGIVNGIGSPVGSAAPAITGTAKVGQTLTSSTGTWSGSPTYARQWFAGGTAIVGATAATYVPITGDIGKTITVRVTATNDKGSVSVTSAATAAVVA</sequence>
<evidence type="ECO:0000313" key="2">
    <source>
        <dbReference type="Proteomes" id="UP000320653"/>
    </source>
</evidence>
<evidence type="ECO:0000313" key="1">
    <source>
        <dbReference type="EMBL" id="TWF42211.1"/>
    </source>
</evidence>